<dbReference type="GeneID" id="83200293"/>
<dbReference type="OrthoDB" id="3200163at2759"/>
<protein>
    <recommendedName>
        <fullName evidence="3">Carboxylic ester hydrolase</fullName>
        <ecNumber evidence="3">3.1.1.-</ecNumber>
    </recommendedName>
</protein>
<dbReference type="PANTHER" id="PTHR11559">
    <property type="entry name" value="CARBOXYLESTERASE"/>
    <property type="match status" value="1"/>
</dbReference>
<dbReference type="GO" id="GO:0072330">
    <property type="term" value="P:monocarboxylic acid biosynthetic process"/>
    <property type="evidence" value="ECO:0007669"/>
    <property type="project" value="UniProtKB-ARBA"/>
</dbReference>
<organism evidence="5 6">
    <name type="scientific">Penicillium chermesinum</name>
    <dbReference type="NCBI Taxonomy" id="63820"/>
    <lineage>
        <taxon>Eukaryota</taxon>
        <taxon>Fungi</taxon>
        <taxon>Dikarya</taxon>
        <taxon>Ascomycota</taxon>
        <taxon>Pezizomycotina</taxon>
        <taxon>Eurotiomycetes</taxon>
        <taxon>Eurotiomycetidae</taxon>
        <taxon>Eurotiales</taxon>
        <taxon>Aspergillaceae</taxon>
        <taxon>Penicillium</taxon>
    </lineage>
</organism>
<dbReference type="AlphaFoldDB" id="A0A9W9P6X4"/>
<reference evidence="5" key="2">
    <citation type="journal article" date="2023" name="IMA Fungus">
        <title>Comparative genomic study of the Penicillium genus elucidates a diverse pangenome and 15 lateral gene transfer events.</title>
        <authorList>
            <person name="Petersen C."/>
            <person name="Sorensen T."/>
            <person name="Nielsen M.R."/>
            <person name="Sondergaard T.E."/>
            <person name="Sorensen J.L."/>
            <person name="Fitzpatrick D.A."/>
            <person name="Frisvad J.C."/>
            <person name="Nielsen K.L."/>
        </authorList>
    </citation>
    <scope>NUCLEOTIDE SEQUENCE</scope>
    <source>
        <strain evidence="5">IBT 19713</strain>
    </source>
</reference>
<dbReference type="InterPro" id="IPR029058">
    <property type="entry name" value="AB_hydrolase_fold"/>
</dbReference>
<name>A0A9W9P6X4_9EURO</name>
<dbReference type="Proteomes" id="UP001150941">
    <property type="component" value="Unassembled WGS sequence"/>
</dbReference>
<gene>
    <name evidence="5" type="ORF">N7468_003693</name>
</gene>
<dbReference type="Pfam" id="PF00135">
    <property type="entry name" value="COesterase"/>
    <property type="match status" value="1"/>
</dbReference>
<dbReference type="GO" id="GO:0016787">
    <property type="term" value="F:hydrolase activity"/>
    <property type="evidence" value="ECO:0007669"/>
    <property type="project" value="UniProtKB-KW"/>
</dbReference>
<dbReference type="EC" id="3.1.1.-" evidence="3"/>
<dbReference type="InterPro" id="IPR002018">
    <property type="entry name" value="CarbesteraseB"/>
</dbReference>
<accession>A0A9W9P6X4</accession>
<dbReference type="PROSITE" id="PS00122">
    <property type="entry name" value="CARBOXYLESTERASE_B_1"/>
    <property type="match status" value="1"/>
</dbReference>
<keyword evidence="6" id="KW-1185">Reference proteome</keyword>
<comment type="similarity">
    <text evidence="1 3">Belongs to the type-B carboxylesterase/lipase family.</text>
</comment>
<dbReference type="InterPro" id="IPR019826">
    <property type="entry name" value="Carboxylesterase_B_AS"/>
</dbReference>
<dbReference type="EMBL" id="JAPQKS010000003">
    <property type="protein sequence ID" value="KAJ5239074.1"/>
    <property type="molecule type" value="Genomic_DNA"/>
</dbReference>
<dbReference type="InterPro" id="IPR050309">
    <property type="entry name" value="Type-B_Carboxylest/Lipase"/>
</dbReference>
<evidence type="ECO:0000256" key="1">
    <source>
        <dbReference type="ARBA" id="ARBA00005964"/>
    </source>
</evidence>
<reference evidence="5" key="1">
    <citation type="submission" date="2022-11" db="EMBL/GenBank/DDBJ databases">
        <authorList>
            <person name="Petersen C."/>
        </authorList>
    </citation>
    <scope>NUCLEOTIDE SEQUENCE</scope>
    <source>
        <strain evidence="5">IBT 19713</strain>
    </source>
</reference>
<comment type="caution">
    <text evidence="5">The sequence shown here is derived from an EMBL/GenBank/DDBJ whole genome shotgun (WGS) entry which is preliminary data.</text>
</comment>
<dbReference type="GO" id="GO:0017000">
    <property type="term" value="P:antibiotic biosynthetic process"/>
    <property type="evidence" value="ECO:0007669"/>
    <property type="project" value="UniProtKB-ARBA"/>
</dbReference>
<dbReference type="SUPFAM" id="SSF53474">
    <property type="entry name" value="alpha/beta-Hydrolases"/>
    <property type="match status" value="1"/>
</dbReference>
<evidence type="ECO:0000313" key="6">
    <source>
        <dbReference type="Proteomes" id="UP001150941"/>
    </source>
</evidence>
<dbReference type="Gene3D" id="3.40.50.1820">
    <property type="entry name" value="alpha/beta hydrolase"/>
    <property type="match status" value="1"/>
</dbReference>
<sequence>MPNPQVHHERLDATFDGISRDDGNTVVNQFLGIKYGTVPARFEKSVPVDTYRGAVVDATRFGPRCPQVDVDVRHLLRLPEDFIIPPEPESEFDCLNLEITSPSVHDIVSPLPVLIWIHGGSQVVTFCSAASKICDPTKLVADSIRAGKPMIFVAVHYRLNIFGFGDGNERNLALKDQRIAIGWVRRNIAPFGGDPEQITLAGESAGAVYAHAHLITGPPVKRAVLASGSLYLSSPLPTERGSGMIKSLNSKVQELSGGSLREAPVPILIQALKDLNVNTMWLQEEPELHDWETRPEQTEELMIGDAEYEAAIWRNGVEMLTGPEIVAAFERNAEWGLHLRRAYQVVQDRPTASKLGALDFVNDARFTLPVEIVSKKLQDAGKRVNRYVVDQPNPFQQSSRPHHAVDLLFLFGGVAFPSNPAADAVSKEMRQRWVRFVAGDEPWAVDKRFAYGPLGECREIDESEFAFRRRVSHCRVLQQAGSSVYMPIMAALTAGRISLLN</sequence>
<dbReference type="RefSeq" id="XP_058331993.1">
    <property type="nucleotide sequence ID" value="XM_058472990.1"/>
</dbReference>
<evidence type="ECO:0000256" key="2">
    <source>
        <dbReference type="ARBA" id="ARBA00022801"/>
    </source>
</evidence>
<feature type="domain" description="Carboxylesterase type B" evidence="4">
    <location>
        <begin position="16"/>
        <end position="232"/>
    </location>
</feature>
<evidence type="ECO:0000313" key="5">
    <source>
        <dbReference type="EMBL" id="KAJ5239074.1"/>
    </source>
</evidence>
<evidence type="ECO:0000259" key="4">
    <source>
        <dbReference type="Pfam" id="PF00135"/>
    </source>
</evidence>
<evidence type="ECO:0000256" key="3">
    <source>
        <dbReference type="RuleBase" id="RU361235"/>
    </source>
</evidence>
<keyword evidence="2 3" id="KW-0378">Hydrolase</keyword>
<proteinExistence type="inferred from homology"/>